<dbReference type="OrthoDB" id="394582at2"/>
<organism evidence="3 4">
    <name type="scientific">Spiroplasma helicoides</name>
    <dbReference type="NCBI Taxonomy" id="216938"/>
    <lineage>
        <taxon>Bacteria</taxon>
        <taxon>Bacillati</taxon>
        <taxon>Mycoplasmatota</taxon>
        <taxon>Mollicutes</taxon>
        <taxon>Entomoplasmatales</taxon>
        <taxon>Spiroplasmataceae</taxon>
        <taxon>Spiroplasma</taxon>
    </lineage>
</organism>
<evidence type="ECO:0008006" key="5">
    <source>
        <dbReference type="Google" id="ProtNLM"/>
    </source>
</evidence>
<dbReference type="EMBL" id="CP017015">
    <property type="protein sequence ID" value="AOG60695.1"/>
    <property type="molecule type" value="Genomic_DNA"/>
</dbReference>
<reference evidence="3 4" key="1">
    <citation type="submission" date="2016-08" db="EMBL/GenBank/DDBJ databases">
        <title>Complete genome sequence of Spiroplasma helicoides TABS-2 (DSM 22551).</title>
        <authorList>
            <person name="Shen W.-Y."/>
            <person name="Lo W.-S."/>
            <person name="Lai Y.-C."/>
            <person name="Kuo C.-H."/>
        </authorList>
    </citation>
    <scope>NUCLEOTIDE SEQUENCE [LARGE SCALE GENOMIC DNA]</scope>
    <source>
        <strain evidence="3 4">TABS-2</strain>
    </source>
</reference>
<dbReference type="RefSeq" id="WP_069116821.1">
    <property type="nucleotide sequence ID" value="NZ_CP017015.1"/>
</dbReference>
<dbReference type="NCBIfam" id="NF038029">
    <property type="entry name" value="LP_plasma"/>
    <property type="match status" value="1"/>
</dbReference>
<dbReference type="KEGG" id="shj:SHELI_v1c07460"/>
<feature type="signal peptide" evidence="2">
    <location>
        <begin position="1"/>
        <end position="21"/>
    </location>
</feature>
<dbReference type="PROSITE" id="PS51257">
    <property type="entry name" value="PROKAR_LIPOPROTEIN"/>
    <property type="match status" value="1"/>
</dbReference>
<proteinExistence type="predicted"/>
<keyword evidence="4" id="KW-1185">Reference proteome</keyword>
<dbReference type="PATRIC" id="fig|216938.3.peg.759"/>
<dbReference type="STRING" id="216938.SHELI_v1c07460"/>
<protein>
    <recommendedName>
        <fullName evidence="5">Lipoprotein</fullName>
    </recommendedName>
</protein>
<accession>A0A1B3SL89</accession>
<gene>
    <name evidence="3" type="ORF">SHELI_v1c07460</name>
</gene>
<evidence type="ECO:0000313" key="4">
    <source>
        <dbReference type="Proteomes" id="UP000094378"/>
    </source>
</evidence>
<dbReference type="AlphaFoldDB" id="A0A1B3SL89"/>
<name>A0A1B3SL89_9MOLU</name>
<keyword evidence="2" id="KW-0732">Signal</keyword>
<evidence type="ECO:0000256" key="1">
    <source>
        <dbReference type="SAM" id="MobiDB-lite"/>
    </source>
</evidence>
<evidence type="ECO:0000256" key="2">
    <source>
        <dbReference type="SAM" id="SignalP"/>
    </source>
</evidence>
<feature type="region of interest" description="Disordered" evidence="1">
    <location>
        <begin position="373"/>
        <end position="392"/>
    </location>
</feature>
<evidence type="ECO:0000313" key="3">
    <source>
        <dbReference type="EMBL" id="AOG60695.1"/>
    </source>
</evidence>
<dbReference type="Proteomes" id="UP000094378">
    <property type="component" value="Chromosome"/>
</dbReference>
<dbReference type="InterPro" id="IPR054816">
    <property type="entry name" value="Lipoprotein_mollicutes-type_CS"/>
</dbReference>
<feature type="chain" id="PRO_5008554039" description="Lipoprotein" evidence="2">
    <location>
        <begin position="22"/>
        <end position="767"/>
    </location>
</feature>
<sequence>MKKLLTLLSSLSLIGSAGTMAVSCGSKYDIKQDGNSVLVKFLTSLDGHAQLDSSDLLWELINSSGPTKRESFLLEMLQLLNVSLLANSETVMNKDEKDYNSNKDYNKGLKEALKYKWDTLQKSVDLQMQREKDTYRVKNGKSWEKEWRKMLVEKYTVYQEDTKDMDQSFLENKYKANILLSDSTNSASKAILDVLLNTDSYGVNWVSIQSVKTKLANLLDVIGDDAKFEQVYNTDKKAISQILNAQTNDTSKWVDVNLNKPSDSSSSEVSLSAADAKAKIQNIKTTYIKNDVPEDILQWQTSSSDTRKGMLSKSQLYFLNKFYETKAPLAISEITIPFATNGKFDDGLTYDDFKGDNDLSAIDATKLLATLTSNGDTNLPTPSEPGESEDDSDLDLVQVDEAGQKDNNQFWISALRDNTRVTSILSTATVKKYDKLLTLSSTDFSNTLKTVVYDYVFGNDKVKPATIDPKLKVEDLTSNVDKDALKKNFETQIITPLSRKSTDGKDFYGVLKGYNDKLMFMETDGLHIVSIDGYNKLKTYSESNESDLTQLQWFNNFHKLDDNKKVAYLSGVGVTDETDYMKHLNSGIKSDYLRYLVNSSLIGGISDAPVSFDIVSDLKKWVSLTSSTDSETYWMTSVFTYFKDITSIDTVDNFVKQLVVFGQDDPKNQHGDEVAKSLEGWTVDKITVAETNLSIAPVIRFMDKYTNWKKEVAANTTSGYPKSMINNEKFSSDTLDATVSAIWSIEKPVVSKSLAMHYISNQLGGNL</sequence>